<dbReference type="Proteomes" id="UP001190700">
    <property type="component" value="Unassembled WGS sequence"/>
</dbReference>
<organism evidence="1 2">
    <name type="scientific">Cymbomonas tetramitiformis</name>
    <dbReference type="NCBI Taxonomy" id="36881"/>
    <lineage>
        <taxon>Eukaryota</taxon>
        <taxon>Viridiplantae</taxon>
        <taxon>Chlorophyta</taxon>
        <taxon>Pyramimonadophyceae</taxon>
        <taxon>Pyramimonadales</taxon>
        <taxon>Pyramimonadaceae</taxon>
        <taxon>Cymbomonas</taxon>
    </lineage>
</organism>
<dbReference type="EMBL" id="LGRX02002710">
    <property type="protein sequence ID" value="KAK3283582.1"/>
    <property type="molecule type" value="Genomic_DNA"/>
</dbReference>
<keyword evidence="2" id="KW-1185">Reference proteome</keyword>
<reference evidence="1 2" key="1">
    <citation type="journal article" date="2015" name="Genome Biol. Evol.">
        <title>Comparative Genomics of a Bacterivorous Green Alga Reveals Evolutionary Causalities and Consequences of Phago-Mixotrophic Mode of Nutrition.</title>
        <authorList>
            <person name="Burns J.A."/>
            <person name="Paasch A."/>
            <person name="Narechania A."/>
            <person name="Kim E."/>
        </authorList>
    </citation>
    <scope>NUCLEOTIDE SEQUENCE [LARGE SCALE GENOMIC DNA]</scope>
    <source>
        <strain evidence="1 2">PLY_AMNH</strain>
    </source>
</reference>
<evidence type="ECO:0000313" key="2">
    <source>
        <dbReference type="Proteomes" id="UP001190700"/>
    </source>
</evidence>
<comment type="caution">
    <text evidence="1">The sequence shown here is derived from an EMBL/GenBank/DDBJ whole genome shotgun (WGS) entry which is preliminary data.</text>
</comment>
<protein>
    <submittedName>
        <fullName evidence="1">Uncharacterized protein</fullName>
    </submittedName>
</protein>
<dbReference type="AlphaFoldDB" id="A0AAE0GSQ5"/>
<proteinExistence type="predicted"/>
<evidence type="ECO:0000313" key="1">
    <source>
        <dbReference type="EMBL" id="KAK3283582.1"/>
    </source>
</evidence>
<gene>
    <name evidence="1" type="ORF">CYMTET_8729</name>
</gene>
<name>A0AAE0GSQ5_9CHLO</name>
<accession>A0AAE0GSQ5</accession>
<sequence>MGLGQHEQSSRLVQDPYGLAGALGARPMAVELPSEEPSPSMTAFPHSLLSACGGLTTQLQPQSHTNLAQPLAGGLPMDLQRCPEDLLSSFSKPTSPQTEEHMMTEAHKQGQVEHSMGSERNVPLTLSTAFPGSIDLNSFQGSYVPPAEPALMPHDRPGGTPAAPAGQLGTHLAELAGAPVDHIGECTRVMRQHQHQHQHQREMVMAAVSQRRFESALLRTNVMAAAVLNPMYRMEVPASMRSPWSNTQSQWQGSPAMGMPPSHRRVDLNDDPHIDDTDYQETKLDALRWLLGQPR</sequence>